<accession>A0A498REU9</accession>
<dbReference type="Pfam" id="PF01738">
    <property type="entry name" value="DLH"/>
    <property type="match status" value="1"/>
</dbReference>
<name>A0A498REU9_9FIRM</name>
<dbReference type="AlphaFoldDB" id="A0A498REU9"/>
<protein>
    <submittedName>
        <fullName evidence="2">Dienelactone hydrolase</fullName>
    </submittedName>
</protein>
<reference evidence="2 3" key="1">
    <citation type="submission" date="2018-06" db="EMBL/GenBank/DDBJ databases">
        <authorList>
            <person name="Strepis N."/>
        </authorList>
    </citation>
    <scope>NUCLEOTIDE SEQUENCE [LARGE SCALE GENOMIC DNA]</scope>
    <source>
        <strain evidence="2">LUCI</strain>
    </source>
</reference>
<keyword evidence="2" id="KW-0378">Hydrolase</keyword>
<evidence type="ECO:0000259" key="1">
    <source>
        <dbReference type="Pfam" id="PF01738"/>
    </source>
</evidence>
<feature type="domain" description="Dienelactone hydrolase" evidence="1">
    <location>
        <begin position="32"/>
        <end position="83"/>
    </location>
</feature>
<keyword evidence="3" id="KW-1185">Reference proteome</keyword>
<sequence>MAANIGSYGSSGFGYYEFPKPSTVVMAYTGHSAYTKEDSPTFVAVGENDGIASPVLMKNRANALNAAGVDVEFHKYPNIGHSFGLGIGTPADGWMDAAVQF</sequence>
<dbReference type="Gene3D" id="3.40.50.1820">
    <property type="entry name" value="alpha/beta hydrolase"/>
    <property type="match status" value="1"/>
</dbReference>
<dbReference type="InterPro" id="IPR002925">
    <property type="entry name" value="Dienelactn_hydro"/>
</dbReference>
<dbReference type="InterPro" id="IPR029058">
    <property type="entry name" value="AB_hydrolase_fold"/>
</dbReference>
<dbReference type="GO" id="GO:0016787">
    <property type="term" value="F:hydrolase activity"/>
    <property type="evidence" value="ECO:0007669"/>
    <property type="project" value="UniProtKB-KW"/>
</dbReference>
<evidence type="ECO:0000313" key="3">
    <source>
        <dbReference type="Proteomes" id="UP000277811"/>
    </source>
</evidence>
<organism evidence="2 3">
    <name type="scientific">Lucifera butyrica</name>
    <dbReference type="NCBI Taxonomy" id="1351585"/>
    <lineage>
        <taxon>Bacteria</taxon>
        <taxon>Bacillati</taxon>
        <taxon>Bacillota</taxon>
        <taxon>Negativicutes</taxon>
        <taxon>Veillonellales</taxon>
        <taxon>Veillonellaceae</taxon>
        <taxon>Lucifera</taxon>
    </lineage>
</organism>
<evidence type="ECO:0000313" key="2">
    <source>
        <dbReference type="EMBL" id="VBB08613.1"/>
    </source>
</evidence>
<gene>
    <name evidence="2" type="ORF">LUCI_3891</name>
</gene>
<dbReference type="Proteomes" id="UP000277811">
    <property type="component" value="Unassembled WGS sequence"/>
</dbReference>
<dbReference type="EMBL" id="UPPP01000094">
    <property type="protein sequence ID" value="VBB08613.1"/>
    <property type="molecule type" value="Genomic_DNA"/>
</dbReference>
<dbReference type="SUPFAM" id="SSF53474">
    <property type="entry name" value="alpha/beta-Hydrolases"/>
    <property type="match status" value="1"/>
</dbReference>
<proteinExistence type="predicted"/>